<dbReference type="RefSeq" id="XP_001438620.1">
    <property type="nucleotide sequence ID" value="XM_001438583.2"/>
</dbReference>
<dbReference type="EMBL" id="CT868096">
    <property type="protein sequence ID" value="CAK71223.1"/>
    <property type="molecule type" value="Genomic_DNA"/>
</dbReference>
<sequence length="141" mass="16148">MELYTLDNGMMIINTDMDKRNGLIIHLMRDNTLKVKFREEGLISGLMAAILKESGLIIKYMVKENTFGVMEEGIRVHGRIIKCMVMECINGEMAECIMANMLMIKNKGKGSACGQMGRFLKESDMKVNRTEKVNFQWQTEE</sequence>
<evidence type="ECO:0000313" key="2">
    <source>
        <dbReference type="Proteomes" id="UP000000600"/>
    </source>
</evidence>
<gene>
    <name evidence="1" type="ORF">GSPATT00000936001</name>
</gene>
<proteinExistence type="predicted"/>
<dbReference type="GeneID" id="5024405"/>
<protein>
    <submittedName>
        <fullName evidence="1">Uncharacterized protein</fullName>
    </submittedName>
</protein>
<accession>A0CKA6</accession>
<organism evidence="1 2">
    <name type="scientific">Paramecium tetraurelia</name>
    <dbReference type="NCBI Taxonomy" id="5888"/>
    <lineage>
        <taxon>Eukaryota</taxon>
        <taxon>Sar</taxon>
        <taxon>Alveolata</taxon>
        <taxon>Ciliophora</taxon>
        <taxon>Intramacronucleata</taxon>
        <taxon>Oligohymenophorea</taxon>
        <taxon>Peniculida</taxon>
        <taxon>Parameciidae</taxon>
        <taxon>Paramecium</taxon>
    </lineage>
</organism>
<reference evidence="1 2" key="1">
    <citation type="journal article" date="2006" name="Nature">
        <title>Global trends of whole-genome duplications revealed by the ciliate Paramecium tetraurelia.</title>
        <authorList>
            <consortium name="Genoscope"/>
            <person name="Aury J.-M."/>
            <person name="Jaillon O."/>
            <person name="Duret L."/>
            <person name="Noel B."/>
            <person name="Jubin C."/>
            <person name="Porcel B.M."/>
            <person name="Segurens B."/>
            <person name="Daubin V."/>
            <person name="Anthouard V."/>
            <person name="Aiach N."/>
            <person name="Arnaiz O."/>
            <person name="Billaut A."/>
            <person name="Beisson J."/>
            <person name="Blanc I."/>
            <person name="Bouhouche K."/>
            <person name="Camara F."/>
            <person name="Duharcourt S."/>
            <person name="Guigo R."/>
            <person name="Gogendeau D."/>
            <person name="Katinka M."/>
            <person name="Keller A.-M."/>
            <person name="Kissmehl R."/>
            <person name="Klotz C."/>
            <person name="Koll F."/>
            <person name="Le Moue A."/>
            <person name="Lepere C."/>
            <person name="Malinsky S."/>
            <person name="Nowacki M."/>
            <person name="Nowak J.K."/>
            <person name="Plattner H."/>
            <person name="Poulain J."/>
            <person name="Ruiz F."/>
            <person name="Serrano V."/>
            <person name="Zagulski M."/>
            <person name="Dessen P."/>
            <person name="Betermier M."/>
            <person name="Weissenbach J."/>
            <person name="Scarpelli C."/>
            <person name="Schachter V."/>
            <person name="Sperling L."/>
            <person name="Meyer E."/>
            <person name="Cohen J."/>
            <person name="Wincker P."/>
        </authorList>
    </citation>
    <scope>NUCLEOTIDE SEQUENCE [LARGE SCALE GENOMIC DNA]</scope>
    <source>
        <strain evidence="1 2">Stock d4-2</strain>
    </source>
</reference>
<evidence type="ECO:0000313" key="1">
    <source>
        <dbReference type="EMBL" id="CAK71223.1"/>
    </source>
</evidence>
<dbReference type="HOGENOM" id="CLU_1829089_0_0_1"/>
<dbReference type="AlphaFoldDB" id="A0CKA6"/>
<name>A0CKA6_PARTE</name>
<dbReference type="KEGG" id="ptm:GSPATT00000936001"/>
<dbReference type="Proteomes" id="UP000000600">
    <property type="component" value="Unassembled WGS sequence"/>
</dbReference>
<keyword evidence="2" id="KW-1185">Reference proteome</keyword>
<dbReference type="InParanoid" id="A0CKA6"/>